<evidence type="ECO:0000256" key="5">
    <source>
        <dbReference type="PROSITE-ProRule" id="PRU00278"/>
    </source>
</evidence>
<evidence type="ECO:0000256" key="1">
    <source>
        <dbReference type="ARBA" id="ARBA00000971"/>
    </source>
</evidence>
<dbReference type="Gene3D" id="3.10.50.40">
    <property type="match status" value="1"/>
</dbReference>
<evidence type="ECO:0000259" key="8">
    <source>
        <dbReference type="PROSITE" id="PS50198"/>
    </source>
</evidence>
<feature type="region of interest" description="Disordered" evidence="7">
    <location>
        <begin position="27"/>
        <end position="51"/>
    </location>
</feature>
<accession>A0A915DFL4</accession>
<dbReference type="AlphaFoldDB" id="A0A915DFL4"/>
<name>A0A915DFL4_9BILA</name>
<dbReference type="GO" id="GO:0003755">
    <property type="term" value="F:peptidyl-prolyl cis-trans isomerase activity"/>
    <property type="evidence" value="ECO:0007669"/>
    <property type="project" value="UniProtKB-UniRule"/>
</dbReference>
<protein>
    <recommendedName>
        <fullName evidence="6">Peptidyl-prolyl cis-trans isomerase</fullName>
        <ecNumber evidence="6">5.2.1.8</ecNumber>
    </recommendedName>
</protein>
<evidence type="ECO:0000256" key="7">
    <source>
        <dbReference type="SAM" id="MobiDB-lite"/>
    </source>
</evidence>
<evidence type="ECO:0000256" key="3">
    <source>
        <dbReference type="ARBA" id="ARBA00023110"/>
    </source>
</evidence>
<keyword evidence="3 5" id="KW-0697">Rotamase</keyword>
<dbReference type="InterPro" id="IPR046357">
    <property type="entry name" value="PPIase_dom_sf"/>
</dbReference>
<comment type="similarity">
    <text evidence="2">Belongs to the PpiC/parvulin rotamase family. PIN4 subfamily.</text>
</comment>
<feature type="domain" description="PpiC" evidence="8">
    <location>
        <begin position="13"/>
        <end position="130"/>
    </location>
</feature>
<dbReference type="InterPro" id="IPR043323">
    <property type="entry name" value="PIN4"/>
</dbReference>
<dbReference type="EC" id="5.2.1.8" evidence="6"/>
<evidence type="ECO:0000256" key="6">
    <source>
        <dbReference type="RuleBase" id="RU363014"/>
    </source>
</evidence>
<evidence type="ECO:0000313" key="9">
    <source>
        <dbReference type="Proteomes" id="UP000887574"/>
    </source>
</evidence>
<dbReference type="GO" id="GO:0006364">
    <property type="term" value="P:rRNA processing"/>
    <property type="evidence" value="ECO:0007669"/>
    <property type="project" value="InterPro"/>
</dbReference>
<evidence type="ECO:0000313" key="10">
    <source>
        <dbReference type="WBParaSite" id="jg18933"/>
    </source>
</evidence>
<dbReference type="InterPro" id="IPR000297">
    <property type="entry name" value="PPIase_PpiC"/>
</dbReference>
<organism evidence="9 10">
    <name type="scientific">Ditylenchus dipsaci</name>
    <dbReference type="NCBI Taxonomy" id="166011"/>
    <lineage>
        <taxon>Eukaryota</taxon>
        <taxon>Metazoa</taxon>
        <taxon>Ecdysozoa</taxon>
        <taxon>Nematoda</taxon>
        <taxon>Chromadorea</taxon>
        <taxon>Rhabditida</taxon>
        <taxon>Tylenchina</taxon>
        <taxon>Tylenchomorpha</taxon>
        <taxon>Sphaerularioidea</taxon>
        <taxon>Anguinidae</taxon>
        <taxon>Anguininae</taxon>
        <taxon>Ditylenchus</taxon>
    </lineage>
</organism>
<sequence>MLEKFSFGLTKNNYQFKIREFYTRVNTKMPPKNPGKNAVKTKPEEKAEKKEAKEARLSKCAIYCAKNSPKPWKLLHTRSGGDLGWMIRGGMVGPFQDAAFDLPKSTVDKPVYTDPPVKTKFGYHVIMVENKK</sequence>
<dbReference type="PANTHER" id="PTHR45995">
    <property type="match status" value="1"/>
</dbReference>
<keyword evidence="4 5" id="KW-0413">Isomerase</keyword>
<proteinExistence type="inferred from homology"/>
<dbReference type="PROSITE" id="PS50198">
    <property type="entry name" value="PPIC_PPIASE_2"/>
    <property type="match status" value="1"/>
</dbReference>
<dbReference type="Pfam" id="PF13616">
    <property type="entry name" value="Rotamase_3"/>
    <property type="match status" value="1"/>
</dbReference>
<dbReference type="SUPFAM" id="SSF54534">
    <property type="entry name" value="FKBP-like"/>
    <property type="match status" value="1"/>
</dbReference>
<evidence type="ECO:0000256" key="2">
    <source>
        <dbReference type="ARBA" id="ARBA00010242"/>
    </source>
</evidence>
<dbReference type="GO" id="GO:0003677">
    <property type="term" value="F:DNA binding"/>
    <property type="evidence" value="ECO:0007669"/>
    <property type="project" value="InterPro"/>
</dbReference>
<keyword evidence="9" id="KW-1185">Reference proteome</keyword>
<evidence type="ECO:0000256" key="4">
    <source>
        <dbReference type="ARBA" id="ARBA00023235"/>
    </source>
</evidence>
<dbReference type="Proteomes" id="UP000887574">
    <property type="component" value="Unplaced"/>
</dbReference>
<comment type="catalytic activity">
    <reaction evidence="1 6">
        <text>[protein]-peptidylproline (omega=180) = [protein]-peptidylproline (omega=0)</text>
        <dbReference type="Rhea" id="RHEA:16237"/>
        <dbReference type="Rhea" id="RHEA-COMP:10747"/>
        <dbReference type="Rhea" id="RHEA-COMP:10748"/>
        <dbReference type="ChEBI" id="CHEBI:83833"/>
        <dbReference type="ChEBI" id="CHEBI:83834"/>
        <dbReference type="EC" id="5.2.1.8"/>
    </reaction>
</comment>
<dbReference type="WBParaSite" id="jg18933">
    <property type="protein sequence ID" value="jg18933"/>
    <property type="gene ID" value="jg18933"/>
</dbReference>
<feature type="compositionally biased region" description="Basic and acidic residues" evidence="7">
    <location>
        <begin position="41"/>
        <end position="51"/>
    </location>
</feature>
<reference evidence="10" key="1">
    <citation type="submission" date="2022-11" db="UniProtKB">
        <authorList>
            <consortium name="WormBaseParasite"/>
        </authorList>
    </citation>
    <scope>IDENTIFICATION</scope>
</reference>